<organism evidence="3 4">
    <name type="scientific">Anaeromyxobacter paludicola</name>
    <dbReference type="NCBI Taxonomy" id="2918171"/>
    <lineage>
        <taxon>Bacteria</taxon>
        <taxon>Pseudomonadati</taxon>
        <taxon>Myxococcota</taxon>
        <taxon>Myxococcia</taxon>
        <taxon>Myxococcales</taxon>
        <taxon>Cystobacterineae</taxon>
        <taxon>Anaeromyxobacteraceae</taxon>
        <taxon>Anaeromyxobacter</taxon>
    </lineage>
</organism>
<keyword evidence="4" id="KW-1185">Reference proteome</keyword>
<dbReference type="Gene3D" id="3.40.605.10">
    <property type="entry name" value="Aldehyde Dehydrogenase, Chain A, domain 1"/>
    <property type="match status" value="1"/>
</dbReference>
<dbReference type="Proteomes" id="UP001162734">
    <property type="component" value="Chromosome"/>
</dbReference>
<dbReference type="InterPro" id="IPR016162">
    <property type="entry name" value="Ald_DH_N"/>
</dbReference>
<evidence type="ECO:0000256" key="2">
    <source>
        <dbReference type="SAM" id="MobiDB-lite"/>
    </source>
</evidence>
<name>A0ABN6N4Q7_9BACT</name>
<keyword evidence="1" id="KW-0560">Oxidoreductase</keyword>
<protein>
    <recommendedName>
        <fullName evidence="5">Aldehyde dehydrogenase</fullName>
    </recommendedName>
</protein>
<evidence type="ECO:0000313" key="3">
    <source>
        <dbReference type="EMBL" id="BDG06952.1"/>
    </source>
</evidence>
<dbReference type="SUPFAM" id="SSF53720">
    <property type="entry name" value="ALDH-like"/>
    <property type="match status" value="1"/>
</dbReference>
<evidence type="ECO:0008006" key="5">
    <source>
        <dbReference type="Google" id="ProtNLM"/>
    </source>
</evidence>
<gene>
    <name evidence="3" type="ORF">AMPC_00650</name>
</gene>
<dbReference type="InterPro" id="IPR016161">
    <property type="entry name" value="Ald_DH/histidinol_DH"/>
</dbReference>
<reference evidence="4" key="1">
    <citation type="journal article" date="2022" name="Int. J. Syst. Evol. Microbiol.">
        <title>Anaeromyxobacter oryzae sp. nov., Anaeromyxobacter diazotrophicus sp. nov. and Anaeromyxobacter paludicola sp. nov., isolated from paddy soils.</title>
        <authorList>
            <person name="Itoh H."/>
            <person name="Xu Z."/>
            <person name="Mise K."/>
            <person name="Masuda Y."/>
            <person name="Ushijima N."/>
            <person name="Hayakawa C."/>
            <person name="Shiratori Y."/>
            <person name="Senoo K."/>
        </authorList>
    </citation>
    <scope>NUCLEOTIDE SEQUENCE [LARGE SCALE GENOMIC DNA]</scope>
    <source>
        <strain evidence="4">Red630</strain>
    </source>
</reference>
<feature type="region of interest" description="Disordered" evidence="2">
    <location>
        <begin position="55"/>
        <end position="75"/>
    </location>
</feature>
<dbReference type="Gene3D" id="3.40.309.10">
    <property type="entry name" value="Aldehyde Dehydrogenase, Chain A, domain 2"/>
    <property type="match status" value="1"/>
</dbReference>
<evidence type="ECO:0000313" key="4">
    <source>
        <dbReference type="Proteomes" id="UP001162734"/>
    </source>
</evidence>
<dbReference type="EMBL" id="AP025592">
    <property type="protein sequence ID" value="BDG06952.1"/>
    <property type="molecule type" value="Genomic_DNA"/>
</dbReference>
<proteinExistence type="predicted"/>
<evidence type="ECO:0000256" key="1">
    <source>
        <dbReference type="ARBA" id="ARBA00023002"/>
    </source>
</evidence>
<accession>A0ABN6N4Q7</accession>
<dbReference type="RefSeq" id="WP_248343533.1">
    <property type="nucleotide sequence ID" value="NZ_AP025592.1"/>
</dbReference>
<dbReference type="InterPro" id="IPR016163">
    <property type="entry name" value="Ald_DH_C"/>
</dbReference>
<sequence>MTAAPDPAAPSTAALEAALARVRAGAPALARLPLADKARLARRLREGMARVAGPSALAASRAKGTPPGSPLEGEEWISGPFVTLRLLRQVEESLEALARGGSTPLGPGRRLEDGRWEVDVFPETWRDRLLFPGLRAAVRLLPGATPEQRARFHRAPDHGGKVCLILGAGNINSIPTTDVVTKMFNEGKACLLKLSPVNAYLEPFIQEGFAEAIRAGFLAVVQGGAAEGSFLAHHPEVDELHVTGSDRTHDLLVWGPPGPDRIDRLARGEPLLRKEITSELGNVSPVIVVPGPYSDRELAWQAESIAGMVTHNASFNCNAAKLLVTPRGWSRRDELLDRVYGFLEATPARAAWYPGAEQRYEHLAAGRARARRTPGAPGALPWTLIPGLDAEDRGERAFRTEPFCAILSETPLGSDDPIRFLEAATRFCNERLWGTLNAGLVVHPAVEADPEASRALEAAIDRLRYGTVTVNVWPGFSFALGSTPWGAYPGAPLDDIQSGRGFVHDSRMLEGVEKCVVRAPLRGLVKPPYFPSHRTLGRLGPRLAALEAARGWAALPGVVAAGVRG</sequence>